<dbReference type="EMBL" id="JBHULX010000003">
    <property type="protein sequence ID" value="MFD2590053.1"/>
    <property type="molecule type" value="Genomic_DNA"/>
</dbReference>
<dbReference type="PANTHER" id="PTHR18952:SF208">
    <property type="entry name" value="CARBONIC ANHYDRASE XA-RELATED"/>
    <property type="match status" value="1"/>
</dbReference>
<dbReference type="Pfam" id="PF00194">
    <property type="entry name" value="Carb_anhydrase"/>
    <property type="match status" value="1"/>
</dbReference>
<dbReference type="Gene3D" id="3.10.200.10">
    <property type="entry name" value="Alpha carbonic anhydrase"/>
    <property type="match status" value="1"/>
</dbReference>
<dbReference type="PANTHER" id="PTHR18952">
    <property type="entry name" value="CARBONIC ANHYDRASE"/>
    <property type="match status" value="1"/>
</dbReference>
<accession>A0ABW5N4F6</accession>
<dbReference type="SMART" id="SM01057">
    <property type="entry name" value="Carb_anhydrase"/>
    <property type="match status" value="1"/>
</dbReference>
<feature type="domain" description="Alpha-carbonic anhydrase" evidence="1">
    <location>
        <begin position="37"/>
        <end position="261"/>
    </location>
</feature>
<dbReference type="CDD" id="cd03124">
    <property type="entry name" value="alpha_CA_prokaryotic_like"/>
    <property type="match status" value="1"/>
</dbReference>
<reference evidence="3" key="1">
    <citation type="journal article" date="2019" name="Int. J. Syst. Evol. Microbiol.">
        <title>The Global Catalogue of Microorganisms (GCM) 10K type strain sequencing project: providing services to taxonomists for standard genome sequencing and annotation.</title>
        <authorList>
            <consortium name="The Broad Institute Genomics Platform"/>
            <consortium name="The Broad Institute Genome Sequencing Center for Infectious Disease"/>
            <person name="Wu L."/>
            <person name="Ma J."/>
        </authorList>
    </citation>
    <scope>NUCLEOTIDE SEQUENCE [LARGE SCALE GENOMIC DNA]</scope>
    <source>
        <strain evidence="3">KCTC 42423</strain>
    </source>
</reference>
<comment type="caution">
    <text evidence="2">The sequence shown here is derived from an EMBL/GenBank/DDBJ whole genome shotgun (WGS) entry which is preliminary data.</text>
</comment>
<dbReference type="InterPro" id="IPR023561">
    <property type="entry name" value="Carbonic_anhydrase_a-class"/>
</dbReference>
<dbReference type="InterPro" id="IPR041891">
    <property type="entry name" value="Alpha_CA_prokaryot-like"/>
</dbReference>
<evidence type="ECO:0000313" key="3">
    <source>
        <dbReference type="Proteomes" id="UP001597459"/>
    </source>
</evidence>
<dbReference type="InterPro" id="IPR001148">
    <property type="entry name" value="CA_dom"/>
</dbReference>
<organism evidence="2 3">
    <name type="scientific">Aquimarina hainanensis</name>
    <dbReference type="NCBI Taxonomy" id="1578017"/>
    <lineage>
        <taxon>Bacteria</taxon>
        <taxon>Pseudomonadati</taxon>
        <taxon>Bacteroidota</taxon>
        <taxon>Flavobacteriia</taxon>
        <taxon>Flavobacteriales</taxon>
        <taxon>Flavobacteriaceae</taxon>
        <taxon>Aquimarina</taxon>
    </lineage>
</organism>
<protein>
    <submittedName>
        <fullName evidence="2">Carbonic anhydrase</fullName>
    </submittedName>
</protein>
<sequence>MKNTIIFFIILGSLLGKGCCHIDTSSSKKRSHTSKNKYWSYHGETSPEHWEEVEKGADCGGRYQSPINIVAAIDDSSLQPIEFHYDDDTDIDAVVNNGHSIQYDFEKGDYIQIGTIRYELLQFHFHEPAEHTIQGIRYPMVIHFVHRSEEGAYAVIAVMVKEGESSPAFEFLENYLPVREGERKEIDTSFDINSALPQQTNYYHYTGSLTTPPCTEGVQWYIMEEPITISVAQVVALQKLMPLHNYRNEQQLNGRTIRHSF</sequence>
<keyword evidence="3" id="KW-1185">Reference proteome</keyword>
<dbReference type="RefSeq" id="WP_378255877.1">
    <property type="nucleotide sequence ID" value="NZ_JBHSJV010000001.1"/>
</dbReference>
<name>A0ABW5N4F6_9FLAO</name>
<evidence type="ECO:0000259" key="1">
    <source>
        <dbReference type="PROSITE" id="PS51144"/>
    </source>
</evidence>
<dbReference type="PROSITE" id="PS51144">
    <property type="entry name" value="ALPHA_CA_2"/>
    <property type="match status" value="1"/>
</dbReference>
<dbReference type="InterPro" id="IPR036398">
    <property type="entry name" value="CA_dom_sf"/>
</dbReference>
<gene>
    <name evidence="2" type="ORF">ACFSTE_04375</name>
</gene>
<proteinExistence type="predicted"/>
<dbReference type="Proteomes" id="UP001597459">
    <property type="component" value="Unassembled WGS sequence"/>
</dbReference>
<dbReference type="SUPFAM" id="SSF51069">
    <property type="entry name" value="Carbonic anhydrase"/>
    <property type="match status" value="1"/>
</dbReference>
<evidence type="ECO:0000313" key="2">
    <source>
        <dbReference type="EMBL" id="MFD2590053.1"/>
    </source>
</evidence>